<gene>
    <name evidence="5" type="ORF">VV61_08530</name>
</gene>
<name>A0AAJ0NGZ8_STACA</name>
<dbReference type="InterPro" id="IPR036390">
    <property type="entry name" value="WH_DNA-bd_sf"/>
</dbReference>
<dbReference type="InterPro" id="IPR036388">
    <property type="entry name" value="WH-like_DNA-bd_sf"/>
</dbReference>
<dbReference type="InterPro" id="IPR055166">
    <property type="entry name" value="Transc_reg_Sar_Rot_HTH"/>
</dbReference>
<reference evidence="5 6" key="1">
    <citation type="submission" date="2015-03" db="EMBL/GenBank/DDBJ databases">
        <title>Draft Genome Sequence of S. carnosus subsp. utilis LTH 7013, Isolated from South Tirolean Ham.</title>
        <authorList>
            <person name="Mueller A."/>
            <person name="Huptas C."/>
            <person name="Wenning M."/>
            <person name="Weiss A."/>
            <person name="Schmidt H."/>
        </authorList>
    </citation>
    <scope>NUCLEOTIDE SEQUENCE [LARGE SCALE GENOMIC DNA]</scope>
    <source>
        <strain evidence="5 6">LTH7013</strain>
    </source>
</reference>
<dbReference type="NCBIfam" id="TIGR01889">
    <property type="entry name" value="Staph_reg_Sar"/>
    <property type="match status" value="1"/>
</dbReference>
<protein>
    <submittedName>
        <fullName evidence="5">MarR family transcriptional regulator</fullName>
    </submittedName>
</protein>
<evidence type="ECO:0000313" key="5">
    <source>
        <dbReference type="EMBL" id="KKB25110.1"/>
    </source>
</evidence>
<proteinExistence type="predicted"/>
<evidence type="ECO:0000256" key="2">
    <source>
        <dbReference type="ARBA" id="ARBA00023125"/>
    </source>
</evidence>
<evidence type="ECO:0000256" key="1">
    <source>
        <dbReference type="ARBA" id="ARBA00023015"/>
    </source>
</evidence>
<feature type="domain" description="Transcriptional regulator SarA/SarZ/Rot-like helix-turn-helix" evidence="4">
    <location>
        <begin position="24"/>
        <end position="114"/>
    </location>
</feature>
<keyword evidence="1" id="KW-0805">Transcription regulation</keyword>
<evidence type="ECO:0000259" key="4">
    <source>
        <dbReference type="Pfam" id="PF22381"/>
    </source>
</evidence>
<comment type="caution">
    <text evidence="5">The sequence shown here is derived from an EMBL/GenBank/DDBJ whole genome shotgun (WGS) entry which is preliminary data.</text>
</comment>
<dbReference type="GO" id="GO:0003677">
    <property type="term" value="F:DNA binding"/>
    <property type="evidence" value="ECO:0007669"/>
    <property type="project" value="UniProtKB-KW"/>
</dbReference>
<dbReference type="GO" id="GO:0006355">
    <property type="term" value="P:regulation of DNA-templated transcription"/>
    <property type="evidence" value="ECO:0007669"/>
    <property type="project" value="InterPro"/>
</dbReference>
<keyword evidence="3" id="KW-0804">Transcription</keyword>
<dbReference type="SUPFAM" id="SSF46785">
    <property type="entry name" value="Winged helix' DNA-binding domain"/>
    <property type="match status" value="1"/>
</dbReference>
<dbReference type="EMBL" id="LAIU01000005">
    <property type="protein sequence ID" value="KKB25110.1"/>
    <property type="molecule type" value="Genomic_DNA"/>
</dbReference>
<evidence type="ECO:0000313" key="6">
    <source>
        <dbReference type="Proteomes" id="UP000033530"/>
    </source>
</evidence>
<dbReference type="InterPro" id="IPR010166">
    <property type="entry name" value="SarA/Rot_dom"/>
</dbReference>
<dbReference type="AlphaFoldDB" id="A0AAJ0NGZ8"/>
<keyword evidence="2" id="KW-0238">DNA-binding</keyword>
<evidence type="ECO:0000256" key="3">
    <source>
        <dbReference type="ARBA" id="ARBA00023163"/>
    </source>
</evidence>
<organism evidence="5 6">
    <name type="scientific">Staphylococcus carnosus</name>
    <dbReference type="NCBI Taxonomy" id="1281"/>
    <lineage>
        <taxon>Bacteria</taxon>
        <taxon>Bacillati</taxon>
        <taxon>Bacillota</taxon>
        <taxon>Bacilli</taxon>
        <taxon>Bacillales</taxon>
        <taxon>Staphylococcaceae</taxon>
        <taxon>Staphylococcus</taxon>
    </lineage>
</organism>
<sequence>MEEYTLKKSKLESLLNEYKKYMDLMNYIETSYKINMNDFMVLNCIHDNCTKEKMLMQPFLKVATDSFELSRTKVLASIRKLVNQDRVSKVRSDTDERKVYLFMDESNVEKLNAMLDDIEKYLEK</sequence>
<dbReference type="Proteomes" id="UP000033530">
    <property type="component" value="Unassembled WGS sequence"/>
</dbReference>
<dbReference type="Gene3D" id="1.10.10.10">
    <property type="entry name" value="Winged helix-like DNA-binding domain superfamily/Winged helix DNA-binding domain"/>
    <property type="match status" value="1"/>
</dbReference>
<dbReference type="Pfam" id="PF22381">
    <property type="entry name" value="Staph_reg_Sar_Rot"/>
    <property type="match status" value="1"/>
</dbReference>
<accession>A0AAJ0NGZ8</accession>